<dbReference type="EMBL" id="KE524948">
    <property type="protein sequence ID" value="KFB38519.1"/>
    <property type="molecule type" value="Genomic_DNA"/>
</dbReference>
<evidence type="ECO:0000313" key="2">
    <source>
        <dbReference type="EMBL" id="KFB38519.1"/>
    </source>
</evidence>
<dbReference type="STRING" id="74873.A0A084VKM5"/>
<dbReference type="EMBL" id="ATLV01014234">
    <property type="status" value="NOT_ANNOTATED_CDS"/>
    <property type="molecule type" value="Genomic_DNA"/>
</dbReference>
<organism evidence="2">
    <name type="scientific">Anopheles sinensis</name>
    <name type="common">Mosquito</name>
    <dbReference type="NCBI Taxonomy" id="74873"/>
    <lineage>
        <taxon>Eukaryota</taxon>
        <taxon>Metazoa</taxon>
        <taxon>Ecdysozoa</taxon>
        <taxon>Arthropoda</taxon>
        <taxon>Hexapoda</taxon>
        <taxon>Insecta</taxon>
        <taxon>Pterygota</taxon>
        <taxon>Neoptera</taxon>
        <taxon>Endopterygota</taxon>
        <taxon>Diptera</taxon>
        <taxon>Nematocera</taxon>
        <taxon>Culicoidea</taxon>
        <taxon>Culicidae</taxon>
        <taxon>Anophelinae</taxon>
        <taxon>Anopheles</taxon>
    </lineage>
</organism>
<dbReference type="VEuPathDB" id="VectorBase:ASIS016997"/>
<dbReference type="InterPro" id="IPR002181">
    <property type="entry name" value="Fibrinogen_a/b/g_C_dom"/>
</dbReference>
<dbReference type="AlphaFoldDB" id="A0A084VKM5"/>
<dbReference type="InterPro" id="IPR050373">
    <property type="entry name" value="Fibrinogen_C-term_domain"/>
</dbReference>
<dbReference type="Pfam" id="PF00147">
    <property type="entry name" value="Fibrinogen_C"/>
    <property type="match status" value="1"/>
</dbReference>
<dbReference type="GO" id="GO:0005615">
    <property type="term" value="C:extracellular space"/>
    <property type="evidence" value="ECO:0007669"/>
    <property type="project" value="TreeGrafter"/>
</dbReference>
<dbReference type="PROSITE" id="PS51406">
    <property type="entry name" value="FIBRINOGEN_C_2"/>
    <property type="match status" value="1"/>
</dbReference>
<reference evidence="3" key="2">
    <citation type="submission" date="2020-05" db="UniProtKB">
        <authorList>
            <consortium name="EnsemblMetazoa"/>
        </authorList>
    </citation>
    <scope>IDENTIFICATION</scope>
</reference>
<dbReference type="SMART" id="SM00186">
    <property type="entry name" value="FBG"/>
    <property type="match status" value="1"/>
</dbReference>
<dbReference type="InterPro" id="IPR036056">
    <property type="entry name" value="Fibrinogen-like_C"/>
</dbReference>
<evidence type="ECO:0000313" key="3">
    <source>
        <dbReference type="EnsemblMetazoa" id="ASIC005927-PA"/>
    </source>
</evidence>
<dbReference type="EnsemblMetazoa" id="ASIC005927-RA">
    <property type="protein sequence ID" value="ASIC005927-PA"/>
    <property type="gene ID" value="ASIC005927"/>
</dbReference>
<gene>
    <name evidence="2" type="ORF">ZHAS_00005927</name>
</gene>
<keyword evidence="4" id="KW-1185">Reference proteome</keyword>
<dbReference type="PANTHER" id="PTHR19143">
    <property type="entry name" value="FIBRINOGEN/TENASCIN/ANGIOPOEITIN"/>
    <property type="match status" value="1"/>
</dbReference>
<dbReference type="InterPro" id="IPR014716">
    <property type="entry name" value="Fibrinogen_a/b/g_C_1"/>
</dbReference>
<sequence length="326" mass="37929">MLNRLEKNDNERIEKVGTKHETSMKAMEHSLKNTLETIEIKTHDEMADLKNQISLNISHIRQNQVAQIKSYQETSQIELKKLGEHTKSLDMISDSVRNMVTLSEQCNKILEAVSLYPVHSCRNMRKQSGQYMIQIAENADPFKVLCEQAKFDGGWTVIQHRFDGSVDFYRGWSEYRYGFGNLDGEFWLGLEYVHQLTKNRPHELLVEIKDFHGSYGYAKYDEFEIGSETEEYELKKLGTYSGTAGHSLVDNKGKKFSTFDRDNDLSGHNCAADLHGAWWYWSCTYTNLNGRYQNTTNEWSALTWSGFKDDWRGMSYSRMMIRDIVN</sequence>
<proteinExistence type="predicted"/>
<protein>
    <submittedName>
        <fullName evidence="3">Fibrinogen C-terminal domain-containing protein</fullName>
    </submittedName>
</protein>
<dbReference type="Gene3D" id="3.90.215.10">
    <property type="entry name" value="Gamma Fibrinogen, chain A, domain 1"/>
    <property type="match status" value="1"/>
</dbReference>
<dbReference type="VEuPathDB" id="VectorBase:ASIC005927"/>
<dbReference type="OMA" id="ENEATSM"/>
<reference evidence="2 4" key="1">
    <citation type="journal article" date="2014" name="BMC Genomics">
        <title>Genome sequence of Anopheles sinensis provides insight into genetics basis of mosquito competence for malaria parasites.</title>
        <authorList>
            <person name="Zhou D."/>
            <person name="Zhang D."/>
            <person name="Ding G."/>
            <person name="Shi L."/>
            <person name="Hou Q."/>
            <person name="Ye Y."/>
            <person name="Xu Y."/>
            <person name="Zhou H."/>
            <person name="Xiong C."/>
            <person name="Li S."/>
            <person name="Yu J."/>
            <person name="Hong S."/>
            <person name="Yu X."/>
            <person name="Zou P."/>
            <person name="Chen C."/>
            <person name="Chang X."/>
            <person name="Wang W."/>
            <person name="Lv Y."/>
            <person name="Sun Y."/>
            <person name="Ma L."/>
            <person name="Shen B."/>
            <person name="Zhu C."/>
        </authorList>
    </citation>
    <scope>NUCLEOTIDE SEQUENCE [LARGE SCALE GENOMIC DNA]</scope>
</reference>
<dbReference type="Proteomes" id="UP000030765">
    <property type="component" value="Unassembled WGS sequence"/>
</dbReference>
<evidence type="ECO:0000313" key="4">
    <source>
        <dbReference type="Proteomes" id="UP000030765"/>
    </source>
</evidence>
<dbReference type="OrthoDB" id="6145874at2759"/>
<feature type="domain" description="Fibrinogen C-terminal" evidence="1">
    <location>
        <begin position="112"/>
        <end position="325"/>
    </location>
</feature>
<dbReference type="SUPFAM" id="SSF56496">
    <property type="entry name" value="Fibrinogen C-terminal domain-like"/>
    <property type="match status" value="1"/>
</dbReference>
<dbReference type="CDD" id="cd00087">
    <property type="entry name" value="FReD"/>
    <property type="match status" value="1"/>
</dbReference>
<accession>A0A084VKM5</accession>
<name>A0A084VKM5_ANOSI</name>
<evidence type="ECO:0000259" key="1">
    <source>
        <dbReference type="PROSITE" id="PS51406"/>
    </source>
</evidence>
<dbReference type="PANTHER" id="PTHR19143:SF327">
    <property type="entry name" value="FI21813P1-RELATED"/>
    <property type="match status" value="1"/>
</dbReference>